<feature type="domain" description="Peptidase C39-like" evidence="2">
    <location>
        <begin position="92"/>
        <end position="255"/>
    </location>
</feature>
<keyword evidence="1" id="KW-1133">Transmembrane helix</keyword>
<protein>
    <recommendedName>
        <fullName evidence="2">Peptidase C39-like domain-containing protein</fullName>
    </recommendedName>
</protein>
<proteinExistence type="predicted"/>
<evidence type="ECO:0000256" key="1">
    <source>
        <dbReference type="SAM" id="Phobius"/>
    </source>
</evidence>
<dbReference type="CDD" id="cd02549">
    <property type="entry name" value="Peptidase_C39A"/>
    <property type="match status" value="1"/>
</dbReference>
<feature type="transmembrane region" description="Helical" evidence="1">
    <location>
        <begin position="6"/>
        <end position="22"/>
    </location>
</feature>
<evidence type="ECO:0000313" key="4">
    <source>
        <dbReference type="Proteomes" id="UP000319837"/>
    </source>
</evidence>
<comment type="caution">
    <text evidence="3">The sequence shown here is derived from an EMBL/GenBank/DDBJ whole genome shotgun (WGS) entry which is preliminary data.</text>
</comment>
<evidence type="ECO:0000313" key="3">
    <source>
        <dbReference type="EMBL" id="TRZ37232.1"/>
    </source>
</evidence>
<dbReference type="InterPro" id="IPR038765">
    <property type="entry name" value="Papain-like_cys_pep_sf"/>
</dbReference>
<dbReference type="Gene3D" id="3.90.70.10">
    <property type="entry name" value="Cysteine proteinases"/>
    <property type="match status" value="1"/>
</dbReference>
<dbReference type="SUPFAM" id="SSF54001">
    <property type="entry name" value="Cysteine proteinases"/>
    <property type="match status" value="1"/>
</dbReference>
<keyword evidence="1" id="KW-0812">Transmembrane</keyword>
<dbReference type="PANTHER" id="PTHR37806">
    <property type="entry name" value="LMO0724 PROTEIN"/>
    <property type="match status" value="1"/>
</dbReference>
<dbReference type="Proteomes" id="UP000319837">
    <property type="component" value="Unassembled WGS sequence"/>
</dbReference>
<feature type="transmembrane region" description="Helical" evidence="1">
    <location>
        <begin position="29"/>
        <end position="49"/>
    </location>
</feature>
<dbReference type="PANTHER" id="PTHR37806:SF1">
    <property type="entry name" value="PEPTIDASE C39-LIKE DOMAIN-CONTAINING PROTEIN"/>
    <property type="match status" value="1"/>
</dbReference>
<sequence length="285" mass="31595">MNTNEIILYSVLALFFVLFLVVQKRLTKIVKGLLFSLIAVLAGISFYVLNLDDSKNFAFAKERVEEVAVKAKENIEKLSSEVTIKESVSLEATAINQLPELPRGCEVTALAMLLQYAGVNVDKMTLAEEVTKNTTAYEVVNGTIYYGNPNDGFVGDMYSLEGPGLGVYHKPIAELAKKYLPGAIVDFTGSDFDTVKEQLSDGRPVWVITTSKFKELSDDNFRTWVTPSGTIDVTYSEHAVLITGYDKDYVYFNDPLTGEQNKKAPIDDFIASWVQMGSQAITYSN</sequence>
<keyword evidence="1" id="KW-0472">Membrane</keyword>
<dbReference type="InterPro" id="IPR039563">
    <property type="entry name" value="Peptidase_C39_single_dom"/>
</dbReference>
<gene>
    <name evidence="3" type="ORF">CEQ21_17385</name>
</gene>
<dbReference type="EMBL" id="RIBP01000004">
    <property type="protein sequence ID" value="TRZ37232.1"/>
    <property type="molecule type" value="Genomic_DNA"/>
</dbReference>
<dbReference type="RefSeq" id="WP_185765600.1">
    <property type="nucleotide sequence ID" value="NZ_RIBP01000004.1"/>
</dbReference>
<dbReference type="AlphaFoldDB" id="A0A553SJT4"/>
<name>A0A553SJT4_NIACI</name>
<organism evidence="3 4">
    <name type="scientific">Niallia circulans</name>
    <name type="common">Bacillus circulans</name>
    <dbReference type="NCBI Taxonomy" id="1397"/>
    <lineage>
        <taxon>Bacteria</taxon>
        <taxon>Bacillati</taxon>
        <taxon>Bacillota</taxon>
        <taxon>Bacilli</taxon>
        <taxon>Bacillales</taxon>
        <taxon>Bacillaceae</taxon>
        <taxon>Niallia</taxon>
    </lineage>
</organism>
<reference evidence="4" key="1">
    <citation type="submission" date="2018-10" db="EMBL/GenBank/DDBJ databases">
        <title>FDA dAtabase for Regulatory Grade micrObial Sequences (FDA-ARGOS): Supporting development and validation of Infectious Disease Dx tests.</title>
        <authorList>
            <person name="Minogue T."/>
            <person name="Wolcott M."/>
            <person name="Wasieloski L."/>
            <person name="Aguilar W."/>
            <person name="Moore D."/>
            <person name="Tallon L."/>
            <person name="Sadzewicz L."/>
            <person name="Sengamalay N."/>
            <person name="Ott S."/>
            <person name="Godinez A."/>
            <person name="Nagaraj S."/>
            <person name="Vavikolanu K."/>
            <person name="Vyas G."/>
            <person name="Nadendla S."/>
            <person name="George J."/>
            <person name="Sichtig H."/>
        </authorList>
    </citation>
    <scope>NUCLEOTIDE SEQUENCE [LARGE SCALE GENOMIC DNA]</scope>
    <source>
        <strain evidence="4">FDAARGOS_343</strain>
    </source>
</reference>
<dbReference type="Pfam" id="PF13529">
    <property type="entry name" value="Peptidase_C39_2"/>
    <property type="match status" value="1"/>
</dbReference>
<dbReference type="InterPro" id="IPR039564">
    <property type="entry name" value="Peptidase_C39-like"/>
</dbReference>
<evidence type="ECO:0000259" key="2">
    <source>
        <dbReference type="Pfam" id="PF13529"/>
    </source>
</evidence>
<accession>A0A553SJT4</accession>